<dbReference type="RefSeq" id="WP_025082345.1">
    <property type="nucleotide sequence ID" value="NZ_AZEX01000070.1"/>
</dbReference>
<protein>
    <recommendedName>
        <fullName evidence="1">Helicase Helix-turn-helix domain-containing protein</fullName>
    </recommendedName>
</protein>
<dbReference type="Pfam" id="PF14493">
    <property type="entry name" value="HTH_40"/>
    <property type="match status" value="1"/>
</dbReference>
<dbReference type="EMBL" id="AZEX01000070">
    <property type="protein sequence ID" value="KRL58414.1"/>
    <property type="molecule type" value="Genomic_DNA"/>
</dbReference>
<organism evidence="2 3">
    <name type="scientific">Latilactobacillus fuchuensis DSM 14340 = JCM 11249</name>
    <dbReference type="NCBI Taxonomy" id="1423747"/>
    <lineage>
        <taxon>Bacteria</taxon>
        <taxon>Bacillati</taxon>
        <taxon>Bacillota</taxon>
        <taxon>Bacilli</taxon>
        <taxon>Lactobacillales</taxon>
        <taxon>Lactobacillaceae</taxon>
        <taxon>Latilactobacillus</taxon>
    </lineage>
</organism>
<sequence>MLIDYLLCLLSTDKRRYQVVYYTLVGKRTTSNLYAALDYDILKWLQIYPNLSLTQFQAILNKMVEAGWLVCDDRFAWLTPAGDQQKQAIRPTLFWPTHYDGPQMGKLTAFQSRLLLALQITSEYAHHNQRYFPVTISLHERNQVVYWFKQHKQQTDFPQQVQTELRLLLQELTTEQANLLANRLVGHQVTGSSQQQLVQLLGQSPLAIELQTLDGFAQLLTRLRQSPAQFPILGGLVLDKPSRLSQSTAQTWQAIQSGQTVDQISQQRHIKRGTILEHLLEIAILVPQFPFVDYLTHQSELATLFAQDAAVSFQTVQATVPAIDFFEYRLYQIKLKVAGQ</sequence>
<dbReference type="eggNOG" id="COG4955">
    <property type="taxonomic scope" value="Bacteria"/>
</dbReference>
<gene>
    <name evidence="2" type="ORF">FC69_GL000284</name>
</gene>
<evidence type="ECO:0000313" key="2">
    <source>
        <dbReference type="EMBL" id="KRL58414.1"/>
    </source>
</evidence>
<dbReference type="STRING" id="1423747.FC69_GL000284"/>
<feature type="domain" description="Helicase Helix-turn-helix" evidence="1">
    <location>
        <begin position="247"/>
        <end position="331"/>
    </location>
</feature>
<name>A0A0R1RQ27_9LACO</name>
<dbReference type="AlphaFoldDB" id="A0A0R1RQ27"/>
<accession>A0A0R1RQ27</accession>
<evidence type="ECO:0000313" key="3">
    <source>
        <dbReference type="Proteomes" id="UP000051264"/>
    </source>
</evidence>
<dbReference type="Proteomes" id="UP000051264">
    <property type="component" value="Unassembled WGS sequence"/>
</dbReference>
<dbReference type="PATRIC" id="fig|1423747.3.peg.291"/>
<comment type="caution">
    <text evidence="2">The sequence shown here is derived from an EMBL/GenBank/DDBJ whole genome shotgun (WGS) entry which is preliminary data.</text>
</comment>
<dbReference type="InterPro" id="IPR029491">
    <property type="entry name" value="Helicase_HTH"/>
</dbReference>
<evidence type="ECO:0000259" key="1">
    <source>
        <dbReference type="Pfam" id="PF14493"/>
    </source>
</evidence>
<reference evidence="2 3" key="1">
    <citation type="journal article" date="2015" name="Genome Announc.">
        <title>Expanding the biotechnology potential of lactobacilli through comparative genomics of 213 strains and associated genera.</title>
        <authorList>
            <person name="Sun Z."/>
            <person name="Harris H.M."/>
            <person name="McCann A."/>
            <person name="Guo C."/>
            <person name="Argimon S."/>
            <person name="Zhang W."/>
            <person name="Yang X."/>
            <person name="Jeffery I.B."/>
            <person name="Cooney J.C."/>
            <person name="Kagawa T.F."/>
            <person name="Liu W."/>
            <person name="Song Y."/>
            <person name="Salvetti E."/>
            <person name="Wrobel A."/>
            <person name="Rasinkangas P."/>
            <person name="Parkhill J."/>
            <person name="Rea M.C."/>
            <person name="O'Sullivan O."/>
            <person name="Ritari J."/>
            <person name="Douillard F.P."/>
            <person name="Paul Ross R."/>
            <person name="Yang R."/>
            <person name="Briner A.E."/>
            <person name="Felis G.E."/>
            <person name="de Vos W.M."/>
            <person name="Barrangou R."/>
            <person name="Klaenhammer T.R."/>
            <person name="Caufield P.W."/>
            <person name="Cui Y."/>
            <person name="Zhang H."/>
            <person name="O'Toole P.W."/>
        </authorList>
    </citation>
    <scope>NUCLEOTIDE SEQUENCE [LARGE SCALE GENOMIC DNA]</scope>
    <source>
        <strain evidence="2 3">DSM 14340</strain>
    </source>
</reference>
<proteinExistence type="predicted"/>
<dbReference type="OrthoDB" id="2146354at2"/>